<gene>
    <name evidence="2" type="ORF">F6B93_17830</name>
</gene>
<dbReference type="Pfam" id="PF00462">
    <property type="entry name" value="Glutaredoxin"/>
    <property type="match status" value="1"/>
</dbReference>
<evidence type="ECO:0000313" key="3">
    <source>
        <dbReference type="Proteomes" id="UP000682202"/>
    </source>
</evidence>
<dbReference type="Gene3D" id="3.40.30.10">
    <property type="entry name" value="Glutaredoxin"/>
    <property type="match status" value="1"/>
</dbReference>
<organism evidence="2 3">
    <name type="scientific">Mycobacterium spongiae</name>
    <dbReference type="NCBI Taxonomy" id="886343"/>
    <lineage>
        <taxon>Bacteria</taxon>
        <taxon>Bacillati</taxon>
        <taxon>Actinomycetota</taxon>
        <taxon>Actinomycetes</taxon>
        <taxon>Mycobacteriales</taxon>
        <taxon>Mycobacteriaceae</taxon>
        <taxon>Mycobacterium</taxon>
    </lineage>
</organism>
<dbReference type="CDD" id="cd02976">
    <property type="entry name" value="NrdH"/>
    <property type="match status" value="1"/>
</dbReference>
<dbReference type="GO" id="GO:0009055">
    <property type="term" value="F:electron transfer activity"/>
    <property type="evidence" value="ECO:0007669"/>
    <property type="project" value="TreeGrafter"/>
</dbReference>
<dbReference type="EMBL" id="CP046600">
    <property type="protein sequence ID" value="QUR68689.1"/>
    <property type="molecule type" value="Genomic_DNA"/>
</dbReference>
<proteinExistence type="predicted"/>
<dbReference type="PROSITE" id="PS51354">
    <property type="entry name" value="GLUTAREDOXIN_2"/>
    <property type="match status" value="1"/>
</dbReference>
<name>A0A975K100_9MYCO</name>
<reference evidence="2" key="1">
    <citation type="submission" date="2019-12" db="EMBL/GenBank/DDBJ databases">
        <title>Mycobacterium spongiae sp. nov.</title>
        <authorList>
            <person name="Stinear T."/>
        </authorList>
    </citation>
    <scope>NUCLEOTIDE SEQUENCE</scope>
    <source>
        <strain evidence="2">FSD4b-SM</strain>
    </source>
</reference>
<feature type="domain" description="Glutaredoxin" evidence="1">
    <location>
        <begin position="10"/>
        <end position="68"/>
    </location>
</feature>
<dbReference type="AlphaFoldDB" id="A0A975K100"/>
<sequence>MSRAGYVDGVEVLWRPGCPFCVKLRHGLRRRGIPTTEIDIWKDPGAAERVRAVTGGDETVPTVFVGGVALVNPSVREVAAAVAREFPDRASEMLSSRRDRGRPRWWSRVIRAVQGGETA</sequence>
<keyword evidence="3" id="KW-1185">Reference proteome</keyword>
<dbReference type="KEGG" id="mspg:F6B93_17830"/>
<dbReference type="SUPFAM" id="SSF52833">
    <property type="entry name" value="Thioredoxin-like"/>
    <property type="match status" value="1"/>
</dbReference>
<dbReference type="PANTHER" id="PTHR34386">
    <property type="entry name" value="GLUTAREDOXIN"/>
    <property type="match status" value="1"/>
</dbReference>
<dbReference type="PANTHER" id="PTHR34386:SF1">
    <property type="entry name" value="GLUTAREDOXIN-LIKE PROTEIN NRDH"/>
    <property type="match status" value="1"/>
</dbReference>
<protein>
    <submittedName>
        <fullName evidence="2">NrdH-redoxin</fullName>
    </submittedName>
</protein>
<dbReference type="GO" id="GO:0045454">
    <property type="term" value="P:cell redox homeostasis"/>
    <property type="evidence" value="ECO:0007669"/>
    <property type="project" value="TreeGrafter"/>
</dbReference>
<dbReference type="RefSeq" id="WP_211696260.1">
    <property type="nucleotide sequence ID" value="NZ_CP046600.1"/>
</dbReference>
<evidence type="ECO:0000313" key="2">
    <source>
        <dbReference type="EMBL" id="QUR68689.1"/>
    </source>
</evidence>
<dbReference type="InterPro" id="IPR002109">
    <property type="entry name" value="Glutaredoxin"/>
</dbReference>
<dbReference type="InterPro" id="IPR051548">
    <property type="entry name" value="Grx-like_ET"/>
</dbReference>
<evidence type="ECO:0000259" key="1">
    <source>
        <dbReference type="Pfam" id="PF00462"/>
    </source>
</evidence>
<accession>A0A975K100</accession>
<dbReference type="Proteomes" id="UP000682202">
    <property type="component" value="Chromosome"/>
</dbReference>
<dbReference type="InterPro" id="IPR036249">
    <property type="entry name" value="Thioredoxin-like_sf"/>
</dbReference>